<dbReference type="STRING" id="1318466.BN85409980"/>
<dbReference type="InterPro" id="IPR016181">
    <property type="entry name" value="Acyl_CoA_acyltransferase"/>
</dbReference>
<dbReference type="SUPFAM" id="SSF55729">
    <property type="entry name" value="Acyl-CoA N-acyltransferases (Nat)"/>
    <property type="match status" value="1"/>
</dbReference>
<dbReference type="CDD" id="cd04301">
    <property type="entry name" value="NAT_SF"/>
    <property type="match status" value="1"/>
</dbReference>
<feature type="domain" description="N-acetyltransferase" evidence="1">
    <location>
        <begin position="4"/>
        <end position="140"/>
    </location>
</feature>
<keyword evidence="3" id="KW-1185">Reference proteome</keyword>
<dbReference type="KEGG" id="apal:BN85409980"/>
<evidence type="ECO:0000259" key="1">
    <source>
        <dbReference type="PROSITE" id="PS51186"/>
    </source>
</evidence>
<reference evidence="2 3" key="1">
    <citation type="journal article" date="2013" name="J. Mol. Microbiol. Biotechnol.">
        <title>Analysis of the Complete Genomes of Acholeplasma brassicae , A. palmae and A. laidlawii and Their Comparison to the Obligate Parasites from ' Candidatus Phytoplasma'.</title>
        <authorList>
            <person name="Kube M."/>
            <person name="Siewert C."/>
            <person name="Migdoll A.M."/>
            <person name="Duduk B."/>
            <person name="Holz S."/>
            <person name="Rabus R."/>
            <person name="Seemuller E."/>
            <person name="Mitrovic J."/>
            <person name="Muller I."/>
            <person name="Buttner C."/>
            <person name="Reinhardt R."/>
        </authorList>
    </citation>
    <scope>NUCLEOTIDE SEQUENCE [LARGE SCALE GENOMIC DNA]</scope>
    <source>
        <strain evidence="2 3">J233</strain>
    </source>
</reference>
<dbReference type="PROSITE" id="PS51186">
    <property type="entry name" value="GNAT"/>
    <property type="match status" value="1"/>
</dbReference>
<protein>
    <submittedName>
        <fullName evidence="2">Acetyltransferase, GNAT family</fullName>
    </submittedName>
</protein>
<evidence type="ECO:0000313" key="2">
    <source>
        <dbReference type="EMBL" id="CCV64575.1"/>
    </source>
</evidence>
<keyword evidence="2" id="KW-0808">Transferase</keyword>
<dbReference type="AlphaFoldDB" id="U4KQG7"/>
<accession>U4KQG7</accession>
<dbReference type="Pfam" id="PF13673">
    <property type="entry name" value="Acetyltransf_10"/>
    <property type="match status" value="1"/>
</dbReference>
<dbReference type="EMBL" id="FO681347">
    <property type="protein sequence ID" value="CCV64575.1"/>
    <property type="molecule type" value="Genomic_DNA"/>
</dbReference>
<dbReference type="GO" id="GO:0016747">
    <property type="term" value="F:acyltransferase activity, transferring groups other than amino-acyl groups"/>
    <property type="evidence" value="ECO:0007669"/>
    <property type="project" value="InterPro"/>
</dbReference>
<sequence length="140" mass="16537">MIKKSFKELTINELYDILKLRSEIFILEQNCAYQDLDDVDKRAEHYFILNDKSEVISYARFIPENIKYETASIGRVVTKKEARKNGYSKRIIEEMIRDHKQQITISAQVQAQPFYEKIGFKTVGNIYLEDDIPHIKMTIN</sequence>
<dbReference type="RefSeq" id="WP_026660677.1">
    <property type="nucleotide sequence ID" value="NC_022538.1"/>
</dbReference>
<dbReference type="InterPro" id="IPR000182">
    <property type="entry name" value="GNAT_dom"/>
</dbReference>
<evidence type="ECO:0000313" key="3">
    <source>
        <dbReference type="Proteomes" id="UP000032740"/>
    </source>
</evidence>
<dbReference type="Gene3D" id="3.40.630.30">
    <property type="match status" value="1"/>
</dbReference>
<dbReference type="Proteomes" id="UP000032740">
    <property type="component" value="Chromosome"/>
</dbReference>
<gene>
    <name evidence="2" type="ORF">BN85409980</name>
</gene>
<name>U4KQG7_ALTPJ</name>
<organism evidence="2 3">
    <name type="scientific">Alteracholeplasma palmae (strain ATCC 49389 / J233)</name>
    <name type="common">Acholeplasma palmae</name>
    <dbReference type="NCBI Taxonomy" id="1318466"/>
    <lineage>
        <taxon>Bacteria</taxon>
        <taxon>Bacillati</taxon>
        <taxon>Mycoplasmatota</taxon>
        <taxon>Mollicutes</taxon>
        <taxon>Acholeplasmatales</taxon>
        <taxon>Acholeplasmataceae</taxon>
        <taxon>Acholeplasma</taxon>
    </lineage>
</organism>
<proteinExistence type="predicted"/>
<dbReference type="HOGENOM" id="CLU_056607_3_0_14"/>